<sequence>MAHTSTKLVVKDSYDDDDNSDDVDDEVFIRDGRNGFKTDDERGLKRPLMAPRRKTKGGQSDACRKTSCSSFCAPGWYVLVFAVCALLGLIVLGVLLIQSFPLPLERIRIWTVGPPPKPKRIIPCTEISVEELWVKSFPKLVSESPMELVDINSDNVEDVIIGFGTGADDMDVPEVSCDKYFDSTMSAPCMGGVLALNGIDGKTLWQHWTWRAVLYIDCSIDITGDKVYDCIISGKGGILGLLNGKSGEVVWELQRPVIDATINVYTAQFISDVDNDGIPDVLAAHTSNTADQPTKFQGHLMIFSGKDKREISTVETPGGESIFDAPQILVLPDGTDMVVFTTGDVALPGNTYCVPLYKLLKGDISKPMVLSEKGNSVSPVLVDLNNDGTEDIVTASGDYISAYDGRTFQQLWNTSVPSTVPDLLQTYISPTPAYFNDDLVPDILVTQLEGPGILNIYDTQITVLDGRNGKNLLDKPIIGSGTVDAPATAISYSGIGNDFFLFWNAVCVEHESDQTPFTKYAGDINFSQQARTNFCHLRFNSTADMRLYTLSQHLEPPGILLYSSENKWDVEHNNSEVVEPTQTFQQTKSQYLPTNKFRQKNPSQQIFHHHKNRYHYPLPQQQDLSKYEKSQINYPYYQDRPVLPERNLWPQPDPLYNEEIAFPQASINGRREYMQQGNRDPILNTASGENSQDYDNYNDESEGIPNFSTAERDERASFQNIQRANAEQEERPIPNIKQHQKDPHKVSKRSQSHKHRSVPREVSAGTLAKSLKNDGLDFIFATHWLPSSERVILLKPEDMQCIEKKIENGSRDKFSDETEEELRNSATIECLREKYFQLTDPNANSVSINGGQMTVYRIKLHCECTQIQPQTETCSQPLQFQSQSWPSWGGNDYYKPRRFQ</sequence>
<dbReference type="InParanoid" id="A0A482WY91"/>
<dbReference type="OrthoDB" id="567787at2759"/>
<dbReference type="EMBL" id="QKKF02022243">
    <property type="protein sequence ID" value="RZF38495.1"/>
    <property type="molecule type" value="Genomic_DNA"/>
</dbReference>
<dbReference type="InterPro" id="IPR055409">
    <property type="entry name" value="Beta-prop_FAM234A_B"/>
</dbReference>
<evidence type="ECO:0000313" key="9">
    <source>
        <dbReference type="Proteomes" id="UP000291343"/>
    </source>
</evidence>
<organism evidence="8 9">
    <name type="scientific">Laodelphax striatellus</name>
    <name type="common">Small brown planthopper</name>
    <name type="synonym">Delphax striatella</name>
    <dbReference type="NCBI Taxonomy" id="195883"/>
    <lineage>
        <taxon>Eukaryota</taxon>
        <taxon>Metazoa</taxon>
        <taxon>Ecdysozoa</taxon>
        <taxon>Arthropoda</taxon>
        <taxon>Hexapoda</taxon>
        <taxon>Insecta</taxon>
        <taxon>Pterygota</taxon>
        <taxon>Neoptera</taxon>
        <taxon>Paraneoptera</taxon>
        <taxon>Hemiptera</taxon>
        <taxon>Auchenorrhyncha</taxon>
        <taxon>Fulgoroidea</taxon>
        <taxon>Delphacidae</taxon>
        <taxon>Criomorphinae</taxon>
        <taxon>Laodelphax</taxon>
    </lineage>
</organism>
<feature type="compositionally biased region" description="Polar residues" evidence="5">
    <location>
        <begin position="684"/>
        <end position="695"/>
    </location>
</feature>
<evidence type="ECO:0000256" key="3">
    <source>
        <dbReference type="ARBA" id="ARBA00022989"/>
    </source>
</evidence>
<gene>
    <name evidence="8" type="ORF">LSTR_LSTR006090</name>
</gene>
<feature type="transmembrane region" description="Helical" evidence="6">
    <location>
        <begin position="74"/>
        <end position="97"/>
    </location>
</feature>
<dbReference type="FunCoup" id="A0A482WY91">
    <property type="interactions" value="12"/>
</dbReference>
<keyword evidence="9" id="KW-1185">Reference proteome</keyword>
<evidence type="ECO:0000256" key="5">
    <source>
        <dbReference type="SAM" id="MobiDB-lite"/>
    </source>
</evidence>
<dbReference type="AlphaFoldDB" id="A0A482WY91"/>
<dbReference type="Pfam" id="PF23727">
    <property type="entry name" value="Beta-prop_FAM234A_B"/>
    <property type="match status" value="1"/>
</dbReference>
<dbReference type="InterPro" id="IPR045232">
    <property type="entry name" value="FAM234"/>
</dbReference>
<feature type="domain" description="FAM234A/B beta-propeller" evidence="7">
    <location>
        <begin position="133"/>
        <end position="320"/>
    </location>
</feature>
<evidence type="ECO:0000259" key="7">
    <source>
        <dbReference type="Pfam" id="PF23727"/>
    </source>
</evidence>
<dbReference type="PANTHER" id="PTHR21419">
    <property type="match status" value="1"/>
</dbReference>
<dbReference type="SUPFAM" id="SSF69318">
    <property type="entry name" value="Integrin alpha N-terminal domain"/>
    <property type="match status" value="1"/>
</dbReference>
<keyword evidence="2 6" id="KW-0812">Transmembrane</keyword>
<evidence type="ECO:0000256" key="6">
    <source>
        <dbReference type="SAM" id="Phobius"/>
    </source>
</evidence>
<evidence type="ECO:0000256" key="2">
    <source>
        <dbReference type="ARBA" id="ARBA00022692"/>
    </source>
</evidence>
<evidence type="ECO:0000256" key="1">
    <source>
        <dbReference type="ARBA" id="ARBA00004167"/>
    </source>
</evidence>
<proteinExistence type="predicted"/>
<feature type="compositionally biased region" description="Basic residues" evidence="5">
    <location>
        <begin position="746"/>
        <end position="757"/>
    </location>
</feature>
<comment type="caution">
    <text evidence="8">The sequence shown here is derived from an EMBL/GenBank/DDBJ whole genome shotgun (WGS) entry which is preliminary data.</text>
</comment>
<dbReference type="STRING" id="195883.A0A482WY91"/>
<accession>A0A482WY91</accession>
<feature type="region of interest" description="Disordered" evidence="5">
    <location>
        <begin position="680"/>
        <end position="766"/>
    </location>
</feature>
<feature type="region of interest" description="Disordered" evidence="5">
    <location>
        <begin position="38"/>
        <end position="60"/>
    </location>
</feature>
<evidence type="ECO:0000256" key="4">
    <source>
        <dbReference type="ARBA" id="ARBA00023136"/>
    </source>
</evidence>
<dbReference type="Proteomes" id="UP000291343">
    <property type="component" value="Unassembled WGS sequence"/>
</dbReference>
<keyword evidence="3 6" id="KW-1133">Transmembrane helix</keyword>
<feature type="region of interest" description="Disordered" evidence="5">
    <location>
        <begin position="1"/>
        <end position="23"/>
    </location>
</feature>
<reference evidence="8 9" key="1">
    <citation type="journal article" date="2017" name="Gigascience">
        <title>Genome sequence of the small brown planthopper, Laodelphax striatellus.</title>
        <authorList>
            <person name="Zhu J."/>
            <person name="Jiang F."/>
            <person name="Wang X."/>
            <person name="Yang P."/>
            <person name="Bao Y."/>
            <person name="Zhao W."/>
            <person name="Wang W."/>
            <person name="Lu H."/>
            <person name="Wang Q."/>
            <person name="Cui N."/>
            <person name="Li J."/>
            <person name="Chen X."/>
            <person name="Luo L."/>
            <person name="Yu J."/>
            <person name="Kang L."/>
            <person name="Cui F."/>
        </authorList>
    </citation>
    <scope>NUCLEOTIDE SEQUENCE [LARGE SCALE GENOMIC DNA]</scope>
    <source>
        <strain evidence="8">Lst14</strain>
    </source>
</reference>
<comment type="subcellular location">
    <subcellularLocation>
        <location evidence="1">Membrane</location>
        <topology evidence="1">Single-pass membrane protein</topology>
    </subcellularLocation>
</comment>
<dbReference type="InterPro" id="IPR028994">
    <property type="entry name" value="Integrin_alpha_N"/>
</dbReference>
<protein>
    <recommendedName>
        <fullName evidence="7">FAM234A/B beta-propeller domain-containing protein</fullName>
    </recommendedName>
</protein>
<dbReference type="Gene3D" id="2.130.10.10">
    <property type="entry name" value="YVTN repeat-like/Quinoprotein amine dehydrogenase"/>
    <property type="match status" value="1"/>
</dbReference>
<dbReference type="GO" id="GO:0016020">
    <property type="term" value="C:membrane"/>
    <property type="evidence" value="ECO:0007669"/>
    <property type="project" value="UniProtKB-SubCell"/>
</dbReference>
<evidence type="ECO:0000313" key="8">
    <source>
        <dbReference type="EMBL" id="RZF38495.1"/>
    </source>
</evidence>
<keyword evidence="4 6" id="KW-0472">Membrane</keyword>
<name>A0A482WY91_LAOST</name>
<dbReference type="InterPro" id="IPR015943">
    <property type="entry name" value="WD40/YVTN_repeat-like_dom_sf"/>
</dbReference>
<feature type="compositionally biased region" description="Acidic residues" evidence="5">
    <location>
        <begin position="14"/>
        <end position="23"/>
    </location>
</feature>
<dbReference type="PANTHER" id="PTHR21419:SF30">
    <property type="entry name" value="IG-LIKE DOMAIN-CONTAINING PROTEIN"/>
    <property type="match status" value="1"/>
</dbReference>